<dbReference type="InterPro" id="IPR017034">
    <property type="entry name" value="Abi_system_AbiD/AbiF"/>
</dbReference>
<dbReference type="EMBL" id="AJYB01000003">
    <property type="protein sequence ID" value="EIM08418.1"/>
    <property type="molecule type" value="Genomic_DNA"/>
</dbReference>
<comment type="caution">
    <text evidence="1">The sequence shown here is derived from an EMBL/GenBank/DDBJ whole genome shotgun (WGS) entry which is preliminary data.</text>
</comment>
<proteinExistence type="predicted"/>
<organism evidence="1 2">
    <name type="scientific">Planococcus antarcticus DSM 14505</name>
    <dbReference type="NCBI Taxonomy" id="1185653"/>
    <lineage>
        <taxon>Bacteria</taxon>
        <taxon>Bacillati</taxon>
        <taxon>Bacillota</taxon>
        <taxon>Bacilli</taxon>
        <taxon>Bacillales</taxon>
        <taxon>Caryophanaceae</taxon>
        <taxon>Planococcus</taxon>
    </lineage>
</organism>
<dbReference type="AlphaFoldDB" id="A0AA87IP79"/>
<evidence type="ECO:0000313" key="1">
    <source>
        <dbReference type="EMBL" id="EIM08418.1"/>
    </source>
</evidence>
<accession>A0AA87IP79</accession>
<evidence type="ECO:0000313" key="2">
    <source>
        <dbReference type="Proteomes" id="UP000004725"/>
    </source>
</evidence>
<name>A0AA87IP79_9BACL</name>
<dbReference type="Proteomes" id="UP000004725">
    <property type="component" value="Unassembled WGS sequence"/>
</dbReference>
<sequence>MQIFIRRNQEKVGEDMFFSERLAYIQNLTPIEGLHKFAISTDENKMKNFKSVEEIITDLTSKEINPLSFTLEEEEKAKEFFTYTNYYSFSIYRKLLPRSKDRIHTFSECVTLYEFDFFLRENINKFTGVIELMFRATLVQELCKKYDGDFAKGELYLDKSIYNSSKNADEVLNAFYRRINGSKSEAVVYHRREKGNAIPFWVVVDEVTFGELFHFTTTLKSEFVSFWIDNAFDRQYRKQFLSWIKAASFMRNTCAHYSRVYGRYFAYSPPQYLNEDRKLAGMKKSDNQTLFANLLAIKNIIKFNSNFAIDDWNAFLKELSLKIKSSEAIITLYKMGFPENWMECLEIKSSLI</sequence>
<protein>
    <submittedName>
        <fullName evidence="1">Abortive infection bacteriophage resistance protein</fullName>
    </submittedName>
</protein>
<reference evidence="1 2" key="1">
    <citation type="journal article" date="2012" name="J. Bacteriol.">
        <title>Genome Sequence of the Antarctic Psychrophile Bacterium Planococcus antarcticus DSM 14505.</title>
        <authorList>
            <person name="Margolles A."/>
            <person name="Gueimonde M."/>
            <person name="Sanchez B."/>
        </authorList>
    </citation>
    <scope>NUCLEOTIDE SEQUENCE [LARGE SCALE GENOMIC DNA]</scope>
    <source>
        <strain evidence="1 2">DSM 14505</strain>
    </source>
</reference>
<dbReference type="Pfam" id="PF07751">
    <property type="entry name" value="Abi_2"/>
    <property type="match status" value="1"/>
</dbReference>
<dbReference type="PIRSF" id="PIRSF034934">
    <property type="entry name" value="AbiF_AbiD"/>
    <property type="match status" value="1"/>
</dbReference>
<gene>
    <name evidence="1" type="ORF">A1A1_00838</name>
</gene>
<dbReference type="InterPro" id="IPR011664">
    <property type="entry name" value="Abi_system_AbiD/AbiF-like"/>
</dbReference>